<dbReference type="EMBL" id="JACKTY010000051">
    <property type="protein sequence ID" value="MCV7230672.1"/>
    <property type="molecule type" value="Genomic_DNA"/>
</dbReference>
<evidence type="ECO:0000313" key="3">
    <source>
        <dbReference type="Proteomes" id="UP001526201"/>
    </source>
</evidence>
<protein>
    <submittedName>
        <fullName evidence="2">Uncharacterized protein</fullName>
    </submittedName>
</protein>
<comment type="caution">
    <text evidence="2">The sequence shown here is derived from an EMBL/GenBank/DDBJ whole genome shotgun (WGS) entry which is preliminary data.</text>
</comment>
<feature type="compositionally biased region" description="Low complexity" evidence="1">
    <location>
        <begin position="46"/>
        <end position="57"/>
    </location>
</feature>
<proteinExistence type="predicted"/>
<accession>A0ABT3CMI7</accession>
<reference evidence="2 3" key="1">
    <citation type="journal article" date="2022" name="BMC Genomics">
        <title>Comparative genome analysis of mycobacteria focusing on tRNA and non-coding RNA.</title>
        <authorList>
            <person name="Behra P.R.K."/>
            <person name="Pettersson B.M.F."/>
            <person name="Ramesh M."/>
            <person name="Das S."/>
            <person name="Dasgupta S."/>
            <person name="Kirsebom L.A."/>
        </authorList>
    </citation>
    <scope>NUCLEOTIDE SEQUENCE [LARGE SCALE GENOMIC DNA]</scope>
    <source>
        <strain evidence="2 3">DSM 44078</strain>
    </source>
</reference>
<organism evidence="2 3">
    <name type="scientific">Mycolicibacterium komossense</name>
    <dbReference type="NCBI Taxonomy" id="1779"/>
    <lineage>
        <taxon>Bacteria</taxon>
        <taxon>Bacillati</taxon>
        <taxon>Actinomycetota</taxon>
        <taxon>Actinomycetes</taxon>
        <taxon>Mycobacteriales</taxon>
        <taxon>Mycobacteriaceae</taxon>
        <taxon>Mycolicibacterium</taxon>
    </lineage>
</organism>
<keyword evidence="3" id="KW-1185">Reference proteome</keyword>
<feature type="compositionally biased region" description="Low complexity" evidence="1">
    <location>
        <begin position="86"/>
        <end position="99"/>
    </location>
</feature>
<gene>
    <name evidence="2" type="ORF">H7J73_32160</name>
</gene>
<dbReference type="RefSeq" id="WP_264071959.1">
    <property type="nucleotide sequence ID" value="NZ_JACKTY010000051.1"/>
</dbReference>
<evidence type="ECO:0000256" key="1">
    <source>
        <dbReference type="SAM" id="MobiDB-lite"/>
    </source>
</evidence>
<feature type="region of interest" description="Disordered" evidence="1">
    <location>
        <begin position="43"/>
        <end position="117"/>
    </location>
</feature>
<dbReference type="Proteomes" id="UP001526201">
    <property type="component" value="Unassembled WGS sequence"/>
</dbReference>
<evidence type="ECO:0000313" key="2">
    <source>
        <dbReference type="EMBL" id="MCV7230672.1"/>
    </source>
</evidence>
<sequence length="158" mass="16465">MAKRVIRNAIWRYKDTNGKFRIGYFGNEVDLPDDEIERGDKLGVFTAPTPTTRTPDPLEVVLAGGDPNGPALDATDPPVADPVPETPAGDDGTPPAAETPAPPETPADAPKRPAKAAAVEVWQAYIVASTAGTDAPVTAEQAKAMTKDQLQAAAPPEG</sequence>
<name>A0ABT3CMI7_9MYCO</name>